<evidence type="ECO:0000313" key="2">
    <source>
        <dbReference type="Proteomes" id="UP001054945"/>
    </source>
</evidence>
<keyword evidence="2" id="KW-1185">Reference proteome</keyword>
<name>A0AAV4UUB2_CAEEX</name>
<gene>
    <name evidence="1" type="ORF">CEXT_569201</name>
</gene>
<protein>
    <submittedName>
        <fullName evidence="1">Uncharacterized protein</fullName>
    </submittedName>
</protein>
<dbReference type="Proteomes" id="UP001054945">
    <property type="component" value="Unassembled WGS sequence"/>
</dbReference>
<evidence type="ECO:0000313" key="1">
    <source>
        <dbReference type="EMBL" id="GIY60990.1"/>
    </source>
</evidence>
<reference evidence="1 2" key="1">
    <citation type="submission" date="2021-06" db="EMBL/GenBank/DDBJ databases">
        <title>Caerostris extrusa draft genome.</title>
        <authorList>
            <person name="Kono N."/>
            <person name="Arakawa K."/>
        </authorList>
    </citation>
    <scope>NUCLEOTIDE SEQUENCE [LARGE SCALE GENOMIC DNA]</scope>
</reference>
<proteinExistence type="predicted"/>
<organism evidence="1 2">
    <name type="scientific">Caerostris extrusa</name>
    <name type="common">Bark spider</name>
    <name type="synonym">Caerostris bankana</name>
    <dbReference type="NCBI Taxonomy" id="172846"/>
    <lineage>
        <taxon>Eukaryota</taxon>
        <taxon>Metazoa</taxon>
        <taxon>Ecdysozoa</taxon>
        <taxon>Arthropoda</taxon>
        <taxon>Chelicerata</taxon>
        <taxon>Arachnida</taxon>
        <taxon>Araneae</taxon>
        <taxon>Araneomorphae</taxon>
        <taxon>Entelegynae</taxon>
        <taxon>Araneoidea</taxon>
        <taxon>Araneidae</taxon>
        <taxon>Caerostris</taxon>
    </lineage>
</organism>
<sequence>MHLPRLGNLSKKAPYHYFLETFLFAVKKPHALLDTSRVNYLLLVSGFHTGVCRWSKADGILCQITAINDQLVLERFVRNLRNLEIAPM</sequence>
<dbReference type="AlphaFoldDB" id="A0AAV4UUB2"/>
<accession>A0AAV4UUB2</accession>
<dbReference type="EMBL" id="BPLR01013409">
    <property type="protein sequence ID" value="GIY60990.1"/>
    <property type="molecule type" value="Genomic_DNA"/>
</dbReference>
<comment type="caution">
    <text evidence="1">The sequence shown here is derived from an EMBL/GenBank/DDBJ whole genome shotgun (WGS) entry which is preliminary data.</text>
</comment>